<evidence type="ECO:0000313" key="2">
    <source>
        <dbReference type="EMBL" id="AQQ01219.1"/>
    </source>
</evidence>
<organism evidence="2 3">
    <name type="scientific">Pseudoalteromonas aliena</name>
    <dbReference type="NCBI Taxonomy" id="247523"/>
    <lineage>
        <taxon>Bacteria</taxon>
        <taxon>Pseudomonadati</taxon>
        <taxon>Pseudomonadota</taxon>
        <taxon>Gammaproteobacteria</taxon>
        <taxon>Alteromonadales</taxon>
        <taxon>Pseudoalteromonadaceae</taxon>
        <taxon>Pseudoalteromonas</taxon>
    </lineage>
</organism>
<dbReference type="Pfam" id="PF02498">
    <property type="entry name" value="Bro-N"/>
    <property type="match status" value="1"/>
</dbReference>
<feature type="domain" description="Bro-N" evidence="1">
    <location>
        <begin position="3"/>
        <end position="125"/>
    </location>
</feature>
<gene>
    <name evidence="2" type="ORF">B0W48_16430</name>
</gene>
<dbReference type="PROSITE" id="PS51750">
    <property type="entry name" value="BRO_N"/>
    <property type="match status" value="1"/>
</dbReference>
<evidence type="ECO:0000259" key="1">
    <source>
        <dbReference type="PROSITE" id="PS51750"/>
    </source>
</evidence>
<dbReference type="RefSeq" id="WP_077537868.1">
    <property type="nucleotide sequence ID" value="NZ_CP019628.1"/>
</dbReference>
<dbReference type="STRING" id="247523.B0W48_16430"/>
<evidence type="ECO:0000313" key="3">
    <source>
        <dbReference type="Proteomes" id="UP000188243"/>
    </source>
</evidence>
<sequence length="260" mass="29383">MESNLVKICYEGETGASDIRTCQYEDILHVSLKDVLITLNKENRELDEKHISKSMAGIIKNQLSSLDIDEYIMIPAINPTFTEEKEIFVTQPGLFRVLSSDKSKAGKRFQKWLYHEVIPSLTKHGCYPPPLTPKGSALSQMAEILAQNSRALANAIVRQDKLETEVEDVKSKLGSIDDRLASIEVGDKNLKHIITVKERLEFLNITVSKSKEFEIVVWCENINFKYSEPRIACPSGERTRARYSVNIIDEAIELVIQAGN</sequence>
<protein>
    <submittedName>
        <fullName evidence="2">BRO-like protein</fullName>
    </submittedName>
</protein>
<dbReference type="Proteomes" id="UP000188243">
    <property type="component" value="Chromosome"/>
</dbReference>
<proteinExistence type="predicted"/>
<dbReference type="AlphaFoldDB" id="A0A1Q2H1G9"/>
<accession>A0A1Q2H1G9</accession>
<dbReference type="InterPro" id="IPR003497">
    <property type="entry name" value="BRO_N_domain"/>
</dbReference>
<dbReference type="EMBL" id="CP019628">
    <property type="protein sequence ID" value="AQQ01219.1"/>
    <property type="molecule type" value="Genomic_DNA"/>
</dbReference>
<name>A0A1Q2H1G9_9GAMM</name>
<reference evidence="2 3" key="1">
    <citation type="submission" date="2017-02" db="EMBL/GenBank/DDBJ databases">
        <title>Complete genome sequence of the cold-active Pseudoalteromonas aliena strain EH1 isolated from Arctic seawater.</title>
        <authorList>
            <person name="Kim E."/>
            <person name="Heo E."/>
            <person name="Kim H."/>
            <person name="Kim D."/>
        </authorList>
    </citation>
    <scope>NUCLEOTIDE SEQUENCE [LARGE SCALE GENOMIC DNA]</scope>
    <source>
        <strain evidence="2 3">EH1</strain>
    </source>
</reference>
<dbReference type="KEGG" id="paln:B0W48_16430"/>